<evidence type="ECO:0000256" key="5">
    <source>
        <dbReference type="ARBA" id="ARBA00018512"/>
    </source>
</evidence>
<evidence type="ECO:0000256" key="9">
    <source>
        <dbReference type="ARBA" id="ARBA00022824"/>
    </source>
</evidence>
<evidence type="ECO:0000256" key="1">
    <source>
        <dbReference type="ARBA" id="ARBA00004477"/>
    </source>
</evidence>
<sequence length="568" mass="65223">MGHILVPWISALLIGTAIVSTYINYVVPEPYLDEVFHIPQAQAYCRNAFKTWDPKITTPAGLYLTTYPLSYVAKCTPSLLRSVNAWGVAVLIPAFVYNILGYIHPLKRPSEAVHEAINVALFPLLWFFSGLFYTDVYSTVWVLWGYLAWLRGCVGCSSIAAWWALWFRQTNVLWAGFFIVLEVGRRVRGLHDRLVDGERKVVTGKAVATSGKATGKRRRGKKRKGRVEIEEKRMEEGPEAGIEAEMEDGPWTIDIKSNGNVKGRGVKSNGYWKKLLEAVRKVEPWNPVFDNEVTAEDFFFRTPITHLISIIPNILALVSSTFPYLLVILSFAVFIVWNDLSIALGDKSAHQPTLHLPQIFYFTLFTTVTSLPLLLSPNLLYCFYDQNIGIYITTPPSSSRTRKSPKLTISYTKLLRTITLLTIILAIIWRNTYFHPYLLADNRHYVFYIFRRTLLAHPLIRYLAAPVYFASAWTVLYALKTSRSVNVLWVYAWAIAVIGTLVTAGLVEFRYFILGWVIWRVNVRVESAWRRWAETVGFVFVNLATVYVFTQWGFEWKHERGVVQRFMW</sequence>
<comment type="pathway">
    <text evidence="2">Protein modification; protein glycosylation.</text>
</comment>
<dbReference type="PANTHER" id="PTHR12989:SF10">
    <property type="entry name" value="DOL-P-GLC:GLC(2)MAN(9)GLCNAC(2)-PP-DOL ALPHA-1,2-GLUCOSYLTRANSFERASE-RELATED"/>
    <property type="match status" value="1"/>
</dbReference>
<keyword evidence="17" id="KW-1185">Reference proteome</keyword>
<evidence type="ECO:0000313" key="16">
    <source>
        <dbReference type="EMBL" id="PUU74205.1"/>
    </source>
</evidence>
<dbReference type="PIRSF" id="PIRSF028810">
    <property type="entry name" value="Alpha1_2_glucosyltferase_Alg10"/>
    <property type="match status" value="1"/>
</dbReference>
<evidence type="ECO:0000256" key="11">
    <source>
        <dbReference type="ARBA" id="ARBA00023136"/>
    </source>
</evidence>
<comment type="catalytic activity">
    <reaction evidence="14">
        <text>an alpha-D-Glc-(1-&gt;3)-alpha-D-Glc-(1-&gt;3)-alpha-D-Man-(1-&gt;2)-alpha-D-Man-(1-&gt;2)-alpha-D-Man-(1-&gt;3)-[alpha-D-Man-(1-&gt;2)-alpha-D-Man-(1-&gt;3)-[alpha-D-Man-(1-&gt;2)-alpha-D-Man-(1-&gt;6)]-alpha-D-Man-(1-&gt;6)]-beta-D-Man-(1-&gt;4)-beta-D-GlcNAc-(1-&gt;4)-alpha-D-GlcNAc-diphospho-di-trans,poly-cis-dolichol + a di-trans,poly-cis-dolichyl beta-D-glucosyl phosphate = a alpha-D-Glc-(1-&gt;2)-alpha-D-Glc-(1-&gt;3)-alpha-D-Glc-(1-&gt;3)-alpha-D-Man-(1-&gt;2)-alpha-D-Man-(1-&gt;2)-alpha-D-Man-(1-&gt;3)-[alpha-D-Man-(1-&gt;2)-alpha-D-Man-(1-&gt;3)-[alpha-D-Man-(1-&gt;2)-alpha-D-Man-(1-&gt;6)]-alpha-D-Man-(1-&gt;6)]-beta-D-Man-(1-&gt;4)-beta-D-GlcNAc-(1-&gt;4)-alpha-D-GlcNAc-diphospho-di-trans,poly-cis-dolichol + a di-trans,poly-cis-dolichyl phosphate + H(+)</text>
        <dbReference type="Rhea" id="RHEA:29543"/>
        <dbReference type="Rhea" id="RHEA-COMP:19498"/>
        <dbReference type="Rhea" id="RHEA-COMP:19502"/>
        <dbReference type="Rhea" id="RHEA-COMP:19512"/>
        <dbReference type="Rhea" id="RHEA-COMP:19522"/>
        <dbReference type="ChEBI" id="CHEBI:15378"/>
        <dbReference type="ChEBI" id="CHEBI:57525"/>
        <dbReference type="ChEBI" id="CHEBI:57683"/>
        <dbReference type="ChEBI" id="CHEBI:132522"/>
        <dbReference type="ChEBI" id="CHEBI:132523"/>
        <dbReference type="EC" id="2.4.1.256"/>
    </reaction>
    <physiologicalReaction direction="left-to-right" evidence="14">
        <dbReference type="Rhea" id="RHEA:29544"/>
    </physiologicalReaction>
</comment>
<feature type="transmembrane region" description="Helical" evidence="15">
    <location>
        <begin position="410"/>
        <end position="429"/>
    </location>
</feature>
<evidence type="ECO:0000256" key="15">
    <source>
        <dbReference type="SAM" id="Phobius"/>
    </source>
</evidence>
<keyword evidence="9" id="KW-0256">Endoplasmic reticulum</keyword>
<feature type="transmembrane region" description="Helical" evidence="15">
    <location>
        <begin position="491"/>
        <end position="519"/>
    </location>
</feature>
<proteinExistence type="inferred from homology"/>
<name>A0A2T6ZFE1_TUBBO</name>
<feature type="transmembrane region" description="Helical" evidence="15">
    <location>
        <begin position="5"/>
        <end position="27"/>
    </location>
</feature>
<dbReference type="Pfam" id="PF04922">
    <property type="entry name" value="DIE2_ALG10"/>
    <property type="match status" value="1"/>
</dbReference>
<dbReference type="UniPathway" id="UPA00378"/>
<feature type="transmembrane region" description="Helical" evidence="15">
    <location>
        <begin position="314"/>
        <end position="338"/>
    </location>
</feature>
<dbReference type="Proteomes" id="UP000244722">
    <property type="component" value="Unassembled WGS sequence"/>
</dbReference>
<gene>
    <name evidence="16" type="ORF">B9Z19DRAFT_471663</name>
</gene>
<keyword evidence="6" id="KW-0328">Glycosyltransferase</keyword>
<evidence type="ECO:0000313" key="17">
    <source>
        <dbReference type="Proteomes" id="UP000244722"/>
    </source>
</evidence>
<evidence type="ECO:0000256" key="14">
    <source>
        <dbReference type="ARBA" id="ARBA00048064"/>
    </source>
</evidence>
<evidence type="ECO:0000256" key="12">
    <source>
        <dbReference type="ARBA" id="ARBA00032069"/>
    </source>
</evidence>
<dbReference type="GO" id="GO:0106073">
    <property type="term" value="F:dolichyl pyrophosphate Glc2Man9GlcNAc2 alpha-1,2-glucosyltransferase activity"/>
    <property type="evidence" value="ECO:0007669"/>
    <property type="project" value="UniProtKB-EC"/>
</dbReference>
<feature type="transmembrane region" description="Helical" evidence="15">
    <location>
        <begin position="85"/>
        <end position="104"/>
    </location>
</feature>
<dbReference type="InterPro" id="IPR016900">
    <property type="entry name" value="Alg10"/>
</dbReference>
<evidence type="ECO:0000256" key="6">
    <source>
        <dbReference type="ARBA" id="ARBA00022676"/>
    </source>
</evidence>
<keyword evidence="7" id="KW-0808">Transferase</keyword>
<accession>A0A2T6ZFE1</accession>
<keyword evidence="10 15" id="KW-1133">Transmembrane helix</keyword>
<feature type="transmembrane region" description="Helical" evidence="15">
    <location>
        <begin position="116"/>
        <end position="134"/>
    </location>
</feature>
<comment type="function">
    <text evidence="13">Dol-P-Glc:Glc(2)Man(9)GlcNAc(2)-PP-Dol alpha-1,2-glucosyltransferase that operates in the biosynthetic pathway of dolichol-linked oligosaccharides, the glycan precursors employed in protein asparagine (N)-glycosylation. The assembly of dolichol-linked oligosaccharides begins on the cytosolic side of the endoplasmic reticulum membrane and finishes in its lumen. The sequential addition of sugars to dolichol pyrophosphate produces dolichol-linked oligosaccharides containing fourteen sugars, including two GlcNAcs, nine mannoses and three glucoses. Once assembled, the oligosaccharide is transferred from the lipid to nascent proteins by oligosaccharyltransferases. In the lumen of the endoplasmic reticulum, adds the third and last glucose residue from dolichyl phosphate glucose (Dol-P-Glc) onto the lipid-linked oligosaccharide intermediate Glc(2)Man(9)GlcNAc(2)-PP-Dol to produce Glc(3)Man(9)GlcNAc(2)-PP-Dol.</text>
</comment>
<keyword evidence="11 15" id="KW-0472">Membrane</keyword>
<comment type="similarity">
    <text evidence="3">Belongs to the ALG10 glucosyltransferase family.</text>
</comment>
<evidence type="ECO:0000256" key="3">
    <source>
        <dbReference type="ARBA" id="ARBA00010600"/>
    </source>
</evidence>
<comment type="caution">
    <text evidence="16">The sequence shown here is derived from an EMBL/GenBank/DDBJ whole genome shotgun (WGS) entry which is preliminary data.</text>
</comment>
<evidence type="ECO:0000256" key="7">
    <source>
        <dbReference type="ARBA" id="ARBA00022679"/>
    </source>
</evidence>
<protein>
    <recommendedName>
        <fullName evidence="5">Dol-P-Glc:Glc(2)Man(9)GlcNAc(2)-PP-Dol alpha-1,2-glucosyltransferase</fullName>
        <ecNumber evidence="4">2.4.1.256</ecNumber>
    </recommendedName>
    <alternativeName>
        <fullName evidence="12">Asparagine-linked glycosylation protein 10</fullName>
    </alternativeName>
</protein>
<dbReference type="PANTHER" id="PTHR12989">
    <property type="entry name" value="ALPHA-1,2-GLUCOSYLTRANSFERASE ALG10"/>
    <property type="match status" value="1"/>
</dbReference>
<dbReference type="EC" id="2.4.1.256" evidence="4"/>
<dbReference type="EMBL" id="NESQ01000315">
    <property type="protein sequence ID" value="PUU74205.1"/>
    <property type="molecule type" value="Genomic_DNA"/>
</dbReference>
<feature type="transmembrane region" description="Helical" evidence="15">
    <location>
        <begin position="358"/>
        <end position="384"/>
    </location>
</feature>
<evidence type="ECO:0000256" key="2">
    <source>
        <dbReference type="ARBA" id="ARBA00004922"/>
    </source>
</evidence>
<comment type="subcellular location">
    <subcellularLocation>
        <location evidence="1">Endoplasmic reticulum membrane</location>
        <topology evidence="1">Multi-pass membrane protein</topology>
    </subcellularLocation>
</comment>
<keyword evidence="8 15" id="KW-0812">Transmembrane</keyword>
<evidence type="ECO:0000256" key="10">
    <source>
        <dbReference type="ARBA" id="ARBA00022989"/>
    </source>
</evidence>
<evidence type="ECO:0000256" key="8">
    <source>
        <dbReference type="ARBA" id="ARBA00022692"/>
    </source>
</evidence>
<feature type="transmembrane region" description="Helical" evidence="15">
    <location>
        <begin position="459"/>
        <end position="479"/>
    </location>
</feature>
<evidence type="ECO:0000256" key="13">
    <source>
        <dbReference type="ARBA" id="ARBA00044727"/>
    </source>
</evidence>
<dbReference type="GO" id="GO:0005789">
    <property type="term" value="C:endoplasmic reticulum membrane"/>
    <property type="evidence" value="ECO:0007669"/>
    <property type="project" value="UniProtKB-SubCell"/>
</dbReference>
<evidence type="ECO:0000256" key="4">
    <source>
        <dbReference type="ARBA" id="ARBA00011967"/>
    </source>
</evidence>
<dbReference type="OrthoDB" id="4769at2759"/>
<organism evidence="16 17">
    <name type="scientific">Tuber borchii</name>
    <name type="common">White truffle</name>
    <dbReference type="NCBI Taxonomy" id="42251"/>
    <lineage>
        <taxon>Eukaryota</taxon>
        <taxon>Fungi</taxon>
        <taxon>Dikarya</taxon>
        <taxon>Ascomycota</taxon>
        <taxon>Pezizomycotina</taxon>
        <taxon>Pezizomycetes</taxon>
        <taxon>Pezizales</taxon>
        <taxon>Tuberaceae</taxon>
        <taxon>Tuber</taxon>
    </lineage>
</organism>
<reference evidence="16 17" key="1">
    <citation type="submission" date="2017-04" db="EMBL/GenBank/DDBJ databases">
        <title>Draft genome sequence of Tuber borchii Vittad., a whitish edible truffle.</title>
        <authorList>
            <consortium name="DOE Joint Genome Institute"/>
            <person name="Murat C."/>
            <person name="Kuo A."/>
            <person name="Barry K.W."/>
            <person name="Clum A."/>
            <person name="Dockter R.B."/>
            <person name="Fauchery L."/>
            <person name="Iotti M."/>
            <person name="Kohler A."/>
            <person name="Labutti K."/>
            <person name="Lindquist E.A."/>
            <person name="Lipzen A."/>
            <person name="Ohm R.A."/>
            <person name="Wang M."/>
            <person name="Grigoriev I.V."/>
            <person name="Zambonelli A."/>
            <person name="Martin F.M."/>
        </authorList>
    </citation>
    <scope>NUCLEOTIDE SEQUENCE [LARGE SCALE GENOMIC DNA]</scope>
    <source>
        <strain evidence="16 17">Tbo3840</strain>
    </source>
</reference>
<feature type="transmembrane region" description="Helical" evidence="15">
    <location>
        <begin position="531"/>
        <end position="550"/>
    </location>
</feature>
<dbReference type="STRING" id="42251.A0A2T6ZFE1"/>
<dbReference type="AlphaFoldDB" id="A0A2T6ZFE1"/>
<dbReference type="GO" id="GO:0006488">
    <property type="term" value="P:dolichol-linked oligosaccharide biosynthetic process"/>
    <property type="evidence" value="ECO:0007669"/>
    <property type="project" value="InterPro"/>
</dbReference>